<keyword evidence="3" id="KW-0732">Signal</keyword>
<protein>
    <recommendedName>
        <fullName evidence="4">TPM domain-containing protein</fullName>
    </recommendedName>
</protein>
<feature type="compositionally biased region" description="Gly residues" evidence="1">
    <location>
        <begin position="634"/>
        <end position="651"/>
    </location>
</feature>
<organism evidence="5 6">
    <name type="scientific">Aeromicrobium panaciterrae</name>
    <dbReference type="NCBI Taxonomy" id="363861"/>
    <lineage>
        <taxon>Bacteria</taxon>
        <taxon>Bacillati</taxon>
        <taxon>Actinomycetota</taxon>
        <taxon>Actinomycetes</taxon>
        <taxon>Propionibacteriales</taxon>
        <taxon>Nocardioidaceae</taxon>
        <taxon>Aeromicrobium</taxon>
    </lineage>
</organism>
<proteinExistence type="predicted"/>
<evidence type="ECO:0000256" key="2">
    <source>
        <dbReference type="SAM" id="Phobius"/>
    </source>
</evidence>
<evidence type="ECO:0000256" key="1">
    <source>
        <dbReference type="SAM" id="MobiDB-lite"/>
    </source>
</evidence>
<accession>A0ABU1UR09</accession>
<reference evidence="5 6" key="1">
    <citation type="submission" date="2023-07" db="EMBL/GenBank/DDBJ databases">
        <title>Sorghum-associated microbial communities from plants grown in Nebraska, USA.</title>
        <authorList>
            <person name="Schachtman D."/>
        </authorList>
    </citation>
    <scope>NUCLEOTIDE SEQUENCE [LARGE SCALE GENOMIC DNA]</scope>
    <source>
        <strain evidence="5 6">BE248</strain>
    </source>
</reference>
<name>A0ABU1UR09_9ACTN</name>
<feature type="region of interest" description="Disordered" evidence="1">
    <location>
        <begin position="634"/>
        <end position="661"/>
    </location>
</feature>
<gene>
    <name evidence="5" type="ORF">J2X11_002447</name>
</gene>
<keyword evidence="2" id="KW-0472">Membrane</keyword>
<feature type="transmembrane region" description="Helical" evidence="2">
    <location>
        <begin position="162"/>
        <end position="182"/>
    </location>
</feature>
<comment type="caution">
    <text evidence="5">The sequence shown here is derived from an EMBL/GenBank/DDBJ whole genome shotgun (WGS) entry which is preliminary data.</text>
</comment>
<evidence type="ECO:0000313" key="5">
    <source>
        <dbReference type="EMBL" id="MDR7087608.1"/>
    </source>
</evidence>
<feature type="domain" description="TPM" evidence="4">
    <location>
        <begin position="38"/>
        <end position="154"/>
    </location>
</feature>
<keyword evidence="6" id="KW-1185">Reference proteome</keyword>
<dbReference type="Pfam" id="PF04536">
    <property type="entry name" value="TPM_phosphatase"/>
    <property type="match status" value="1"/>
</dbReference>
<dbReference type="Proteomes" id="UP001257739">
    <property type="component" value="Unassembled WGS sequence"/>
</dbReference>
<evidence type="ECO:0000259" key="4">
    <source>
        <dbReference type="Pfam" id="PF04536"/>
    </source>
</evidence>
<dbReference type="EMBL" id="JAVDWH010000001">
    <property type="protein sequence ID" value="MDR7087608.1"/>
    <property type="molecule type" value="Genomic_DNA"/>
</dbReference>
<evidence type="ECO:0000256" key="3">
    <source>
        <dbReference type="SAM" id="SignalP"/>
    </source>
</evidence>
<evidence type="ECO:0000313" key="6">
    <source>
        <dbReference type="Proteomes" id="UP001257739"/>
    </source>
</evidence>
<dbReference type="RefSeq" id="WP_309971510.1">
    <property type="nucleotide sequence ID" value="NZ_JAVDWH010000001.1"/>
</dbReference>
<feature type="chain" id="PRO_5047100672" description="TPM domain-containing protein" evidence="3">
    <location>
        <begin position="29"/>
        <end position="661"/>
    </location>
</feature>
<dbReference type="Gene3D" id="3.10.310.50">
    <property type="match status" value="1"/>
</dbReference>
<keyword evidence="2" id="KW-1133">Transmembrane helix</keyword>
<keyword evidence="2" id="KW-0812">Transmembrane</keyword>
<feature type="compositionally biased region" description="Basic residues" evidence="1">
    <location>
        <begin position="652"/>
        <end position="661"/>
    </location>
</feature>
<dbReference type="InterPro" id="IPR007621">
    <property type="entry name" value="TPM_dom"/>
</dbReference>
<feature type="signal peptide" evidence="3">
    <location>
        <begin position="1"/>
        <end position="28"/>
    </location>
</feature>
<sequence length="661" mass="68789">MITKTRVWAVLVLLASAIFGFGGVAAHADPPLDLAGEITDNAGVLSSGEEGRVQKALDTFNKDTGYQLFVVYVKSFDGMSGDDWADATKEESGLGTTEILLAVATEDRRFGTSIPPEHPLSNEEFDRIQREDIEPALRAGDWDGAAIAAAEAYTEADDGSSVPWGAIVVGGAVVAGGGALLVRRMRRKYDDTHVVLDEHGQPIDPLSQLSTDELNKQSSAALVGIDDAIKTSEQELGFAEAQFGKDATREFAEVVKAGHVTIKEAFGLRQKLDDSEPETELEKRHMTSEIIRLCIAVSESLDEQVEKFDGLRDLQAKAPQVLEDMEQRAGEILERIPGARAVITQLAATYPATSLASVDKNADQAEALITAAREQIAHGTTALQTDDRATAVTHARAAEDAVGQASKLLDAVADADTDLKAAPAKIAERLASLRLDVNDATRLAANDPDISRAASDATAAISYSQQTGHDPLAAAAGLETAEATLDDLLAPVRAAAAEAEKARVALSESLGRVTSRVKAVSDFIETRRGAVGAEARTRLSEAERHLDRASQALTADPAASLEALQKAEAFVNEAEQLAQNDVGNWERSQRQSSGGAGGGLNSMVLGGILIDALGRGGSGGGGLGGILTGGSSGAGGGGGGRGPGSFGGGGTRARRGGGGRF</sequence>